<keyword evidence="4" id="KW-0560">Oxidoreductase</keyword>
<gene>
    <name evidence="6" type="ORF">G7Y89_g6423</name>
</gene>
<dbReference type="EMBL" id="JAAMPI010000417">
    <property type="protein sequence ID" value="KAF4631708.1"/>
    <property type="molecule type" value="Genomic_DNA"/>
</dbReference>
<evidence type="ECO:0000259" key="5">
    <source>
        <dbReference type="PROSITE" id="PS51387"/>
    </source>
</evidence>
<dbReference type="Pfam" id="PF01565">
    <property type="entry name" value="FAD_binding_4"/>
    <property type="match status" value="1"/>
</dbReference>
<dbReference type="InterPro" id="IPR006094">
    <property type="entry name" value="Oxid_FAD_bind_N"/>
</dbReference>
<dbReference type="Gene3D" id="3.40.462.20">
    <property type="match status" value="1"/>
</dbReference>
<feature type="domain" description="FAD-binding PCMH-type" evidence="5">
    <location>
        <begin position="40"/>
        <end position="211"/>
    </location>
</feature>
<dbReference type="GO" id="GO:0016491">
    <property type="term" value="F:oxidoreductase activity"/>
    <property type="evidence" value="ECO:0007669"/>
    <property type="project" value="UniProtKB-KW"/>
</dbReference>
<keyword evidence="3" id="KW-0274">FAD</keyword>
<dbReference type="Gene3D" id="3.30.465.10">
    <property type="match status" value="1"/>
</dbReference>
<evidence type="ECO:0000313" key="6">
    <source>
        <dbReference type="EMBL" id="KAF4631708.1"/>
    </source>
</evidence>
<organism evidence="6 7">
    <name type="scientific">Cudoniella acicularis</name>
    <dbReference type="NCBI Taxonomy" id="354080"/>
    <lineage>
        <taxon>Eukaryota</taxon>
        <taxon>Fungi</taxon>
        <taxon>Dikarya</taxon>
        <taxon>Ascomycota</taxon>
        <taxon>Pezizomycotina</taxon>
        <taxon>Leotiomycetes</taxon>
        <taxon>Helotiales</taxon>
        <taxon>Tricladiaceae</taxon>
        <taxon>Cudoniella</taxon>
    </lineage>
</organism>
<dbReference type="PROSITE" id="PS51387">
    <property type="entry name" value="FAD_PCMH"/>
    <property type="match status" value="1"/>
</dbReference>
<dbReference type="InterPro" id="IPR016169">
    <property type="entry name" value="FAD-bd_PCMH_sub2"/>
</dbReference>
<protein>
    <recommendedName>
        <fullName evidence="5">FAD-binding PCMH-type domain-containing protein</fullName>
    </recommendedName>
</protein>
<dbReference type="InterPro" id="IPR016167">
    <property type="entry name" value="FAD-bd_PCMH_sub1"/>
</dbReference>
<sequence length="477" mass="51733">MPSSQVIETLKQVFPGGKFLQRGTEQFEKLNSSYLSGLESDLKPAYIFQPQTKEDVAIFLQAIKPFIASVKFAIRGAGCQPVPGCANIQDGVTLDLSLLTGIDIEDGFVRIGPGERWGTVYEKLDAEGLGVCGSRSAKGGIGGLALEGGLSFFSSREGFICDNVLNYEVVLASGEIVNANAHENTNLWTALRGGGNNLGIVTKFDLRTFKQGKIWGGTVLYFAPSFPSQIEALVNELRDPNASKETHLMISIGYSPLYGKDVLCLNQPYYTQAVENPPVLDPFTKIQPQIDAMNTMRLHSLKDAADEQAGSSQSQVRCAYMNITVKADVDTLRAGSDIYTAGLESVKTVENGLFSLTLQPYPVSLIEKSAASGGNSLGLDPADGPLVSVLLLSYWKNKSDDDAVLAFMKSTLEMIRQDAASRNQLTPYVYMNYAFSHQDPIGSYGAKNKGKLQEASKKYDPEGLFQKGFPGGFKLFT</sequence>
<dbReference type="InterPro" id="IPR016166">
    <property type="entry name" value="FAD-bd_PCMH"/>
</dbReference>
<dbReference type="AlphaFoldDB" id="A0A8H4W2G0"/>
<reference evidence="6 7" key="1">
    <citation type="submission" date="2020-03" db="EMBL/GenBank/DDBJ databases">
        <title>Draft Genome Sequence of Cudoniella acicularis.</title>
        <authorList>
            <person name="Buettner E."/>
            <person name="Kellner H."/>
        </authorList>
    </citation>
    <scope>NUCLEOTIDE SEQUENCE [LARGE SCALE GENOMIC DNA]</scope>
    <source>
        <strain evidence="6 7">DSM 108380</strain>
    </source>
</reference>
<accession>A0A8H4W2G0</accession>
<evidence type="ECO:0000256" key="4">
    <source>
        <dbReference type="ARBA" id="ARBA00023002"/>
    </source>
</evidence>
<keyword evidence="7" id="KW-1185">Reference proteome</keyword>
<dbReference type="InterPro" id="IPR036318">
    <property type="entry name" value="FAD-bd_PCMH-like_sf"/>
</dbReference>
<dbReference type="GO" id="GO:0071949">
    <property type="term" value="F:FAD binding"/>
    <property type="evidence" value="ECO:0007669"/>
    <property type="project" value="InterPro"/>
</dbReference>
<name>A0A8H4W2G0_9HELO</name>
<dbReference type="InterPro" id="IPR050416">
    <property type="entry name" value="FAD-linked_Oxidoreductase"/>
</dbReference>
<keyword evidence="2" id="KW-0285">Flavoprotein</keyword>
<dbReference type="PANTHER" id="PTHR42973">
    <property type="entry name" value="BINDING OXIDOREDUCTASE, PUTATIVE (AFU_ORTHOLOGUE AFUA_1G17690)-RELATED"/>
    <property type="match status" value="1"/>
</dbReference>
<comment type="similarity">
    <text evidence="1">Belongs to the oxygen-dependent FAD-linked oxidoreductase family.</text>
</comment>
<evidence type="ECO:0000256" key="1">
    <source>
        <dbReference type="ARBA" id="ARBA00005466"/>
    </source>
</evidence>
<evidence type="ECO:0000256" key="2">
    <source>
        <dbReference type="ARBA" id="ARBA00022630"/>
    </source>
</evidence>
<evidence type="ECO:0000256" key="3">
    <source>
        <dbReference type="ARBA" id="ARBA00022827"/>
    </source>
</evidence>
<dbReference type="PANTHER" id="PTHR42973:SF22">
    <property type="entry name" value="FAD-BINDING PCMH-TYPE DOMAIN-CONTAINING PROTEIN-RELATED"/>
    <property type="match status" value="1"/>
</dbReference>
<dbReference type="Gene3D" id="3.30.43.10">
    <property type="entry name" value="Uridine Diphospho-n-acetylenolpyruvylglucosamine Reductase, domain 2"/>
    <property type="match status" value="1"/>
</dbReference>
<dbReference type="OrthoDB" id="2151789at2759"/>
<dbReference type="SUPFAM" id="SSF56176">
    <property type="entry name" value="FAD-binding/transporter-associated domain-like"/>
    <property type="match status" value="1"/>
</dbReference>
<proteinExistence type="inferred from homology"/>
<comment type="caution">
    <text evidence="6">The sequence shown here is derived from an EMBL/GenBank/DDBJ whole genome shotgun (WGS) entry which is preliminary data.</text>
</comment>
<dbReference type="Proteomes" id="UP000566819">
    <property type="component" value="Unassembled WGS sequence"/>
</dbReference>
<evidence type="ECO:0000313" key="7">
    <source>
        <dbReference type="Proteomes" id="UP000566819"/>
    </source>
</evidence>